<reference evidence="2 3" key="1">
    <citation type="submission" date="2019-05" db="EMBL/GenBank/DDBJ databases">
        <title>Another draft genome of Portunus trituberculatus and its Hox gene families provides insights of decapod evolution.</title>
        <authorList>
            <person name="Jeong J.-H."/>
            <person name="Song I."/>
            <person name="Kim S."/>
            <person name="Choi T."/>
            <person name="Kim D."/>
            <person name="Ryu S."/>
            <person name="Kim W."/>
        </authorList>
    </citation>
    <scope>NUCLEOTIDE SEQUENCE [LARGE SCALE GENOMIC DNA]</scope>
    <source>
        <tissue evidence="2">Muscle</tissue>
    </source>
</reference>
<evidence type="ECO:0000313" key="2">
    <source>
        <dbReference type="EMBL" id="MPC68253.1"/>
    </source>
</evidence>
<accession>A0A5B7HDP5</accession>
<keyword evidence="3" id="KW-1185">Reference proteome</keyword>
<comment type="caution">
    <text evidence="2">The sequence shown here is derived from an EMBL/GenBank/DDBJ whole genome shotgun (WGS) entry which is preliminary data.</text>
</comment>
<feature type="compositionally biased region" description="Polar residues" evidence="1">
    <location>
        <begin position="87"/>
        <end position="102"/>
    </location>
</feature>
<feature type="region of interest" description="Disordered" evidence="1">
    <location>
        <begin position="77"/>
        <end position="102"/>
    </location>
</feature>
<sequence>MYSHKFPVFLEARKAAYIHLPSPPSCPAPRSWRRVGARVDLSSPPHTCKQTMARREGQPPAFPSSYWLGATLQRPLHSQRGARDTHASSLTGTLDTGTDCSR</sequence>
<gene>
    <name evidence="2" type="ORF">E2C01_062450</name>
</gene>
<proteinExistence type="predicted"/>
<protein>
    <submittedName>
        <fullName evidence="2">Uncharacterized protein</fullName>
    </submittedName>
</protein>
<evidence type="ECO:0000256" key="1">
    <source>
        <dbReference type="SAM" id="MobiDB-lite"/>
    </source>
</evidence>
<organism evidence="2 3">
    <name type="scientific">Portunus trituberculatus</name>
    <name type="common">Swimming crab</name>
    <name type="synonym">Neptunus trituberculatus</name>
    <dbReference type="NCBI Taxonomy" id="210409"/>
    <lineage>
        <taxon>Eukaryota</taxon>
        <taxon>Metazoa</taxon>
        <taxon>Ecdysozoa</taxon>
        <taxon>Arthropoda</taxon>
        <taxon>Crustacea</taxon>
        <taxon>Multicrustacea</taxon>
        <taxon>Malacostraca</taxon>
        <taxon>Eumalacostraca</taxon>
        <taxon>Eucarida</taxon>
        <taxon>Decapoda</taxon>
        <taxon>Pleocyemata</taxon>
        <taxon>Brachyura</taxon>
        <taxon>Eubrachyura</taxon>
        <taxon>Portunoidea</taxon>
        <taxon>Portunidae</taxon>
        <taxon>Portuninae</taxon>
        <taxon>Portunus</taxon>
    </lineage>
</organism>
<evidence type="ECO:0000313" key="3">
    <source>
        <dbReference type="Proteomes" id="UP000324222"/>
    </source>
</evidence>
<dbReference type="EMBL" id="VSRR010027553">
    <property type="protein sequence ID" value="MPC68253.1"/>
    <property type="molecule type" value="Genomic_DNA"/>
</dbReference>
<feature type="region of interest" description="Disordered" evidence="1">
    <location>
        <begin position="37"/>
        <end position="60"/>
    </location>
</feature>
<dbReference type="Proteomes" id="UP000324222">
    <property type="component" value="Unassembled WGS sequence"/>
</dbReference>
<dbReference type="AlphaFoldDB" id="A0A5B7HDP5"/>
<name>A0A5B7HDP5_PORTR</name>